<evidence type="ECO:0000313" key="3">
    <source>
        <dbReference type="Proteomes" id="UP000054408"/>
    </source>
</evidence>
<dbReference type="eggNOG" id="KOG4683">
    <property type="taxonomic scope" value="Eukaryota"/>
</dbReference>
<dbReference type="Proteomes" id="UP000054408">
    <property type="component" value="Unassembled WGS sequence"/>
</dbReference>
<evidence type="ECO:0008006" key="4">
    <source>
        <dbReference type="Google" id="ProtNLM"/>
    </source>
</evidence>
<dbReference type="RefSeq" id="XP_013762563.1">
    <property type="nucleotide sequence ID" value="XM_013907109.1"/>
</dbReference>
<protein>
    <recommendedName>
        <fullName evidence="4">Heparan-alpha-glucosaminide N-acetyltransferase catalytic domain-containing protein</fullName>
    </recommendedName>
</protein>
<feature type="transmembrane region" description="Helical" evidence="1">
    <location>
        <begin position="101"/>
        <end position="119"/>
    </location>
</feature>
<evidence type="ECO:0000313" key="2">
    <source>
        <dbReference type="EMBL" id="KNC50686.1"/>
    </source>
</evidence>
<dbReference type="OrthoDB" id="2149840at2759"/>
<dbReference type="OMA" id="SKQCSIN"/>
<reference evidence="2 3" key="1">
    <citation type="submission" date="2010-05" db="EMBL/GenBank/DDBJ databases">
        <title>The Genome Sequence of Thecamonas trahens ATCC 50062.</title>
        <authorList>
            <consortium name="The Broad Institute Genome Sequencing Platform"/>
            <person name="Russ C."/>
            <person name="Cuomo C."/>
            <person name="Shea T."/>
            <person name="Young S.K."/>
            <person name="Zeng Q."/>
            <person name="Koehrsen M."/>
            <person name="Haas B."/>
            <person name="Borodovsky M."/>
            <person name="Guigo R."/>
            <person name="Alvarado L."/>
            <person name="Berlin A."/>
            <person name="Bochicchio J."/>
            <person name="Borenstein D."/>
            <person name="Chapman S."/>
            <person name="Chen Z."/>
            <person name="Freedman E."/>
            <person name="Gellesch M."/>
            <person name="Goldberg J."/>
            <person name="Griggs A."/>
            <person name="Gujja S."/>
            <person name="Heilman E."/>
            <person name="Heiman D."/>
            <person name="Hepburn T."/>
            <person name="Howarth C."/>
            <person name="Jen D."/>
            <person name="Larson L."/>
            <person name="Mehta T."/>
            <person name="Park D."/>
            <person name="Pearson M."/>
            <person name="Roberts A."/>
            <person name="Saif S."/>
            <person name="Shenoy N."/>
            <person name="Sisk P."/>
            <person name="Stolte C."/>
            <person name="Sykes S."/>
            <person name="Thomson T."/>
            <person name="Walk T."/>
            <person name="White J."/>
            <person name="Yandava C."/>
            <person name="Burger G."/>
            <person name="Gray M.W."/>
            <person name="Holland P.W.H."/>
            <person name="King N."/>
            <person name="Lang F.B.F."/>
            <person name="Roger A.J."/>
            <person name="Ruiz-Trillo I."/>
            <person name="Lander E."/>
            <person name="Nusbaum C."/>
        </authorList>
    </citation>
    <scope>NUCLEOTIDE SEQUENCE [LARGE SCALE GENOMIC DNA]</scope>
    <source>
        <strain evidence="2 3">ATCC 50062</strain>
    </source>
</reference>
<feature type="transmembrane region" description="Helical" evidence="1">
    <location>
        <begin position="261"/>
        <end position="280"/>
    </location>
</feature>
<evidence type="ECO:0000256" key="1">
    <source>
        <dbReference type="SAM" id="Phobius"/>
    </source>
</evidence>
<keyword evidence="1" id="KW-0812">Transmembrane</keyword>
<gene>
    <name evidence="2" type="ORF">AMSG_00844</name>
</gene>
<feature type="transmembrane region" description="Helical" evidence="1">
    <location>
        <begin position="126"/>
        <end position="142"/>
    </location>
</feature>
<feature type="transmembrane region" description="Helical" evidence="1">
    <location>
        <begin position="70"/>
        <end position="89"/>
    </location>
</feature>
<keyword evidence="1" id="KW-1133">Transmembrane helix</keyword>
<dbReference type="PANTHER" id="PTHR31061:SF36">
    <property type="entry name" value="HEPARAN-ALPHA-GLUCOSAMINIDE N-ACETYLTRANSFERASE CATALYTIC DOMAIN-CONTAINING PROTEIN"/>
    <property type="match status" value="1"/>
</dbReference>
<dbReference type="GeneID" id="25560624"/>
<keyword evidence="1" id="KW-0472">Membrane</keyword>
<feature type="transmembrane region" description="Helical" evidence="1">
    <location>
        <begin position="357"/>
        <end position="375"/>
    </location>
</feature>
<dbReference type="AlphaFoldDB" id="A0A0L0DEW9"/>
<dbReference type="EMBL" id="GL349435">
    <property type="protein sequence ID" value="KNC50686.1"/>
    <property type="molecule type" value="Genomic_DNA"/>
</dbReference>
<feature type="transmembrane region" description="Helical" evidence="1">
    <location>
        <begin position="229"/>
        <end position="249"/>
    </location>
</feature>
<name>A0A0L0DEW9_THETB</name>
<dbReference type="STRING" id="461836.A0A0L0DEW9"/>
<feature type="transmembrane region" description="Helical" evidence="1">
    <location>
        <begin position="31"/>
        <end position="49"/>
    </location>
</feature>
<organism evidence="2 3">
    <name type="scientific">Thecamonas trahens ATCC 50062</name>
    <dbReference type="NCBI Taxonomy" id="461836"/>
    <lineage>
        <taxon>Eukaryota</taxon>
        <taxon>Apusozoa</taxon>
        <taxon>Apusomonadida</taxon>
        <taxon>Apusomonadidae</taxon>
        <taxon>Thecamonas</taxon>
    </lineage>
</organism>
<proteinExistence type="predicted"/>
<sequence length="383" mass="42013">MMMMIDNQGSPQHVWWPFHETVWNGLGTADFIFPFFLFIMGSAVAMALKRAAWSASPVGVCRDRAVWIKVARRSVALFGLGLLANLQGTNFEFGKLRIMGVLQRLGLCYGLVAVLYLTLPPLGQRIAVVLGAGLYLVIMYAVDVPDGCGDGKLTPYCNGGAYIDRSVFGRSNMMWPNDPEGLTSTLTATVTTFAGLELGRILVNAPRAPAHMLPRDAQSFVHMQAKMVAVAWAALSLMAVVISLALLPVMQFSKKRYTVNFALMTAGCGGLLLAGLYAAMDMPGFQRAPLVVAARKLGQPLVWIGCNPLAVFLGMLELELVLMDNVKVSLNGERVSLWHWLYVKAFASWMSPSLASSAMAGAVLALWWLVAWIMYRRQWFLKL</sequence>
<accession>A0A0L0DEW9</accession>
<keyword evidence="3" id="KW-1185">Reference proteome</keyword>
<dbReference type="PANTHER" id="PTHR31061">
    <property type="entry name" value="LD22376P"/>
    <property type="match status" value="1"/>
</dbReference>